<dbReference type="SUPFAM" id="SSF63748">
    <property type="entry name" value="Tudor/PWWP/MBT"/>
    <property type="match status" value="1"/>
</dbReference>
<evidence type="ECO:0000256" key="1">
    <source>
        <dbReference type="SAM" id="MobiDB-lite"/>
    </source>
</evidence>
<gene>
    <name evidence="3" type="ORF">WMY93_014721</name>
</gene>
<reference evidence="4" key="1">
    <citation type="submission" date="2024-04" db="EMBL/GenBank/DDBJ databases">
        <title>Salinicola lusitanus LLJ914,a marine bacterium isolated from the Okinawa Trough.</title>
        <authorList>
            <person name="Li J."/>
        </authorList>
    </citation>
    <scope>NUCLEOTIDE SEQUENCE [LARGE SCALE GENOMIC DNA]</scope>
</reference>
<dbReference type="EMBL" id="JBBPFD010000010">
    <property type="protein sequence ID" value="KAK7910037.1"/>
    <property type="molecule type" value="Genomic_DNA"/>
</dbReference>
<dbReference type="SMART" id="SM00293">
    <property type="entry name" value="PWWP"/>
    <property type="match status" value="1"/>
</dbReference>
<proteinExistence type="predicted"/>
<accession>A0AAW0NVQ9</accession>
<name>A0AAW0NVQ9_9GOBI</name>
<keyword evidence="4" id="KW-1185">Reference proteome</keyword>
<evidence type="ECO:0000313" key="3">
    <source>
        <dbReference type="EMBL" id="KAK7910037.1"/>
    </source>
</evidence>
<dbReference type="CDD" id="cd05834">
    <property type="entry name" value="PWWP_HRP"/>
    <property type="match status" value="1"/>
</dbReference>
<feature type="region of interest" description="Disordered" evidence="1">
    <location>
        <begin position="87"/>
        <end position="108"/>
    </location>
</feature>
<dbReference type="InterPro" id="IPR000313">
    <property type="entry name" value="PWWP_dom"/>
</dbReference>
<evidence type="ECO:0000259" key="2">
    <source>
        <dbReference type="PROSITE" id="PS50812"/>
    </source>
</evidence>
<sequence length="153" mass="17167">MSSKNSGEPFKAGDLVFAKMKGFPHWPARVCKSDSGYKKRVPVYYFGTHQIGSVPIENVVPYLGNKTKYGSGVRIKGFAEGMWEIQNTPGVGSRQQTPKSKMQTPSKSPVSKFLLQNLQLQNQPMSNRLQLKLRLLMTASPLQSLNPELLERR</sequence>
<dbReference type="Pfam" id="PF00855">
    <property type="entry name" value="PWWP"/>
    <property type="match status" value="1"/>
</dbReference>
<feature type="domain" description="PWWP" evidence="2">
    <location>
        <begin position="12"/>
        <end position="65"/>
    </location>
</feature>
<protein>
    <recommendedName>
        <fullName evidence="2">PWWP domain-containing protein</fullName>
    </recommendedName>
</protein>
<organism evidence="3 4">
    <name type="scientific">Mugilogobius chulae</name>
    <name type="common">yellowstripe goby</name>
    <dbReference type="NCBI Taxonomy" id="88201"/>
    <lineage>
        <taxon>Eukaryota</taxon>
        <taxon>Metazoa</taxon>
        <taxon>Chordata</taxon>
        <taxon>Craniata</taxon>
        <taxon>Vertebrata</taxon>
        <taxon>Euteleostomi</taxon>
        <taxon>Actinopterygii</taxon>
        <taxon>Neopterygii</taxon>
        <taxon>Teleostei</taxon>
        <taxon>Neoteleostei</taxon>
        <taxon>Acanthomorphata</taxon>
        <taxon>Gobiaria</taxon>
        <taxon>Gobiiformes</taxon>
        <taxon>Gobioidei</taxon>
        <taxon>Gobiidae</taxon>
        <taxon>Gobionellinae</taxon>
        <taxon>Mugilogobius</taxon>
    </lineage>
</organism>
<evidence type="ECO:0000313" key="4">
    <source>
        <dbReference type="Proteomes" id="UP001460270"/>
    </source>
</evidence>
<dbReference type="PROSITE" id="PS50812">
    <property type="entry name" value="PWWP"/>
    <property type="match status" value="1"/>
</dbReference>
<dbReference type="Proteomes" id="UP001460270">
    <property type="component" value="Unassembled WGS sequence"/>
</dbReference>
<dbReference type="PANTHER" id="PTHR12550:SF41">
    <property type="entry name" value="HEPATOMA-DERIVED GROWTH FACTOR"/>
    <property type="match status" value="1"/>
</dbReference>
<comment type="caution">
    <text evidence="3">The sequence shown here is derived from an EMBL/GenBank/DDBJ whole genome shotgun (WGS) entry which is preliminary data.</text>
</comment>
<dbReference type="Gene3D" id="2.30.30.140">
    <property type="match status" value="1"/>
</dbReference>
<dbReference type="PANTHER" id="PTHR12550">
    <property type="entry name" value="HEPATOMA-DERIVED GROWTH FACTOR-RELATED"/>
    <property type="match status" value="1"/>
</dbReference>
<dbReference type="AlphaFoldDB" id="A0AAW0NVQ9"/>